<keyword evidence="7" id="KW-1185">Reference proteome</keyword>
<evidence type="ECO:0000256" key="4">
    <source>
        <dbReference type="SAM" id="SignalP"/>
    </source>
</evidence>
<comment type="caution">
    <text evidence="1">Lacks conserved residue(s) required for the propagation of feature annotation.</text>
</comment>
<feature type="region of interest" description="Disordered" evidence="2">
    <location>
        <begin position="303"/>
        <end position="327"/>
    </location>
</feature>
<keyword evidence="1" id="KW-1015">Disulfide bond</keyword>
<keyword evidence="4" id="KW-0732">Signal</keyword>
<protein>
    <submittedName>
        <fullName evidence="6">Membrane-associated protein, putative</fullName>
    </submittedName>
</protein>
<keyword evidence="3" id="KW-1133">Transmembrane helix</keyword>
<keyword evidence="3" id="KW-0812">Transmembrane</keyword>
<dbReference type="VEuPathDB" id="TriTrypDB:BSAL_54590"/>
<dbReference type="Proteomes" id="UP000051952">
    <property type="component" value="Unassembled WGS sequence"/>
</dbReference>
<gene>
    <name evidence="6" type="ORF">BSAL_54590</name>
</gene>
<evidence type="ECO:0000256" key="3">
    <source>
        <dbReference type="SAM" id="Phobius"/>
    </source>
</evidence>
<keyword evidence="3" id="KW-0472">Membrane</keyword>
<evidence type="ECO:0000259" key="5">
    <source>
        <dbReference type="PROSITE" id="PS50026"/>
    </source>
</evidence>
<feature type="disulfide bond" evidence="1">
    <location>
        <begin position="740"/>
        <end position="749"/>
    </location>
</feature>
<feature type="chain" id="PRO_5006621329" evidence="4">
    <location>
        <begin position="31"/>
        <end position="916"/>
    </location>
</feature>
<dbReference type="PROSITE" id="PS00022">
    <property type="entry name" value="EGF_1"/>
    <property type="match status" value="1"/>
</dbReference>
<feature type="transmembrane region" description="Helical" evidence="3">
    <location>
        <begin position="850"/>
        <end position="875"/>
    </location>
</feature>
<evidence type="ECO:0000256" key="1">
    <source>
        <dbReference type="PROSITE-ProRule" id="PRU00076"/>
    </source>
</evidence>
<accession>A0A0S4IM45</accession>
<sequence>MPDPLQQLPCHLSATVLCLCVVVLLQTAAAAGTDSDGVFSFNVCTGAAPLLPKSNCTTNTTRSPSNTSAPAAAVWYNMSGSTTILRPMDNNVVPLPPLLRGSFGLSFLSSPFAKAAHIATIVAARGVDSIVSELSNSSAIPLFVGEYGLVALQPLTPWNQQAFYTQAVFGLGDLSWSLDGNVSFATVSVPVGHPITTATTTISGDATASHNRTLVVEFHLRNAFSSSTTEAVDETNCTVAVQLQMDLLGQRMRTVVKQLSFCAVGTLPPVTPMNIAGLMFDQTSSVNLVMSIPTSALPIQAEPTIVTSSSAPPDDLDNKSTSRTTQQETSLHLANALVLDLVRDDDALNHCLSLTSSCRSCVLSFPLKCVFLMNVNGGICVPHLGNPSQFELSASNVLFTVNVCVNTTVTGPCFDDRNTRMYCTAQQTPTTADLIRSLEHVNNTSMKILNDNNNNDVADQGFVFPISSNPQLVGSVTGKPPGLYTQQVDALGHPTQRVMNVTLTYDSSRVAYLRWVDASNSSIVFAQLQLPLPRSMMLQVPFSSGPNVTTGASRIRTEVNRMSIWCQPPHLLETGCNVSVISFLPWYAINVSSALLRYIVRVEYFSSSGVVGVHVVGMPNVYILQQPTVVMMTVPFDSSPETSYLLMQSSPWFSATPNRSTFFVPKYSCLVACVHGTCALGGQSCVCENATQWTGAACDIPVGVYQAATVSSSSSSAGVLAECPVCGGKGSCSWNGTCACQLGFYGPRCQLQCANIVSSPACDDVASGSAVTCHGCACFVGTAWNFTELSCTTLLPSCNFSSTSGALVSNASCRDAPPATNTLPPRGGVPTPAGGGVSITSTISAPWTKLYALAAMLGLCLAAVVLSMVFQVITFRNRLQQHGSRFVTTRRRRADDTMNSPTESIRHLLPPPQLMP</sequence>
<feature type="domain" description="EGF-like" evidence="5">
    <location>
        <begin position="719"/>
        <end position="750"/>
    </location>
</feature>
<dbReference type="AlphaFoldDB" id="A0A0S4IM45"/>
<proteinExistence type="predicted"/>
<reference evidence="7" key="1">
    <citation type="submission" date="2015-09" db="EMBL/GenBank/DDBJ databases">
        <authorList>
            <consortium name="Pathogen Informatics"/>
        </authorList>
    </citation>
    <scope>NUCLEOTIDE SEQUENCE [LARGE SCALE GENOMIC DNA]</scope>
    <source>
        <strain evidence="7">Lake Konstanz</strain>
    </source>
</reference>
<dbReference type="EMBL" id="CYKH01000140">
    <property type="protein sequence ID" value="CUE72883.1"/>
    <property type="molecule type" value="Genomic_DNA"/>
</dbReference>
<evidence type="ECO:0000313" key="6">
    <source>
        <dbReference type="EMBL" id="CUE72883.1"/>
    </source>
</evidence>
<dbReference type="InterPro" id="IPR000742">
    <property type="entry name" value="EGF"/>
</dbReference>
<keyword evidence="1" id="KW-0245">EGF-like domain</keyword>
<feature type="signal peptide" evidence="4">
    <location>
        <begin position="1"/>
        <end position="30"/>
    </location>
</feature>
<evidence type="ECO:0000256" key="2">
    <source>
        <dbReference type="SAM" id="MobiDB-lite"/>
    </source>
</evidence>
<name>A0A0S4IM45_BODSA</name>
<evidence type="ECO:0000313" key="7">
    <source>
        <dbReference type="Proteomes" id="UP000051952"/>
    </source>
</evidence>
<feature type="region of interest" description="Disordered" evidence="2">
    <location>
        <begin position="886"/>
        <end position="916"/>
    </location>
</feature>
<organism evidence="6 7">
    <name type="scientific">Bodo saltans</name>
    <name type="common">Flagellated protozoan</name>
    <dbReference type="NCBI Taxonomy" id="75058"/>
    <lineage>
        <taxon>Eukaryota</taxon>
        <taxon>Discoba</taxon>
        <taxon>Euglenozoa</taxon>
        <taxon>Kinetoplastea</taxon>
        <taxon>Metakinetoplastina</taxon>
        <taxon>Eubodonida</taxon>
        <taxon>Bodonidae</taxon>
        <taxon>Bodo</taxon>
    </lineage>
</organism>
<dbReference type="PROSITE" id="PS50026">
    <property type="entry name" value="EGF_3"/>
    <property type="match status" value="1"/>
</dbReference>